<feature type="domain" description="TRAP C4-dicarboxylate transport system permease DctM subunit" evidence="8">
    <location>
        <begin position="6"/>
        <end position="416"/>
    </location>
</feature>
<dbReference type="GO" id="GO:0005886">
    <property type="term" value="C:plasma membrane"/>
    <property type="evidence" value="ECO:0007669"/>
    <property type="project" value="UniProtKB-SubCell"/>
</dbReference>
<keyword evidence="2" id="KW-1003">Cell membrane</keyword>
<dbReference type="NCBIfam" id="TIGR00786">
    <property type="entry name" value="dctM"/>
    <property type="match status" value="1"/>
</dbReference>
<evidence type="ECO:0000313" key="12">
    <source>
        <dbReference type="Proteomes" id="UP000251853"/>
    </source>
</evidence>
<feature type="transmembrane region" description="Helical" evidence="7">
    <location>
        <begin position="355"/>
        <end position="379"/>
    </location>
</feature>
<keyword evidence="12" id="KW-1185">Reference proteome</keyword>
<accession>A0A174KB13</accession>
<evidence type="ECO:0000313" key="10">
    <source>
        <dbReference type="EMBL" id="SQB15676.1"/>
    </source>
</evidence>
<keyword evidence="3" id="KW-0997">Cell inner membrane</keyword>
<feature type="transmembrane region" description="Helical" evidence="7">
    <location>
        <begin position="169"/>
        <end position="195"/>
    </location>
</feature>
<proteinExistence type="predicted"/>
<feature type="transmembrane region" description="Helical" evidence="7">
    <location>
        <begin position="216"/>
        <end position="234"/>
    </location>
</feature>
<evidence type="ECO:0000256" key="1">
    <source>
        <dbReference type="ARBA" id="ARBA00004429"/>
    </source>
</evidence>
<dbReference type="AlphaFoldDB" id="A0A174KB13"/>
<dbReference type="InterPro" id="IPR004681">
    <property type="entry name" value="TRAP_DctM"/>
</dbReference>
<evidence type="ECO:0000259" key="8">
    <source>
        <dbReference type="Pfam" id="PF06808"/>
    </source>
</evidence>
<feature type="transmembrane region" description="Helical" evidence="7">
    <location>
        <begin position="6"/>
        <end position="31"/>
    </location>
</feature>
<name>A0A174KB13_9FIRM</name>
<feature type="transmembrane region" description="Helical" evidence="7">
    <location>
        <begin position="52"/>
        <end position="72"/>
    </location>
</feature>
<dbReference type="PANTHER" id="PTHR33362:SF4">
    <property type="entry name" value="2,3-DIKETO-L-GULONATE TRAP TRANSPORTER LARGE PERMEASE PROTEIN YIAN"/>
    <property type="match status" value="1"/>
</dbReference>
<reference evidence="9 11" key="1">
    <citation type="submission" date="2015-09" db="EMBL/GenBank/DDBJ databases">
        <authorList>
            <consortium name="Pathogen Informatics"/>
        </authorList>
    </citation>
    <scope>NUCLEOTIDE SEQUENCE [LARGE SCALE GENOMIC DNA]</scope>
    <source>
        <strain evidence="9 11">2789STDY5834865</strain>
    </source>
</reference>
<dbReference type="InterPro" id="IPR010656">
    <property type="entry name" value="DctM"/>
</dbReference>
<dbReference type="RefSeq" id="WP_057571961.1">
    <property type="nucleotide sequence ID" value="NZ_CATYWZ010000040.1"/>
</dbReference>
<dbReference type="EMBL" id="CZAB01000021">
    <property type="protein sequence ID" value="CUP07676.1"/>
    <property type="molecule type" value="Genomic_DNA"/>
</dbReference>
<evidence type="ECO:0000256" key="2">
    <source>
        <dbReference type="ARBA" id="ARBA00022475"/>
    </source>
</evidence>
<feature type="transmembrane region" description="Helical" evidence="7">
    <location>
        <begin position="313"/>
        <end position="343"/>
    </location>
</feature>
<feature type="transmembrane region" description="Helical" evidence="7">
    <location>
        <begin position="271"/>
        <end position="293"/>
    </location>
</feature>
<evidence type="ECO:0000313" key="9">
    <source>
        <dbReference type="EMBL" id="CUP07676.1"/>
    </source>
</evidence>
<dbReference type="Proteomes" id="UP000251853">
    <property type="component" value="Unassembled WGS sequence"/>
</dbReference>
<dbReference type="EMBL" id="UAVW01000018">
    <property type="protein sequence ID" value="SQB15676.1"/>
    <property type="molecule type" value="Genomic_DNA"/>
</dbReference>
<protein>
    <submittedName>
        <fullName evidence="9">TRAP transporter, DctM subunit</fullName>
    </submittedName>
</protein>
<evidence type="ECO:0000256" key="7">
    <source>
        <dbReference type="SAM" id="Phobius"/>
    </source>
</evidence>
<dbReference type="Pfam" id="PF06808">
    <property type="entry name" value="DctM"/>
    <property type="match status" value="1"/>
</dbReference>
<comment type="subcellular location">
    <subcellularLocation>
        <location evidence="1">Cell inner membrane</location>
        <topology evidence="1">Multi-pass membrane protein</topology>
    </subcellularLocation>
</comment>
<sequence>MIIVMITFLILLVVGVPVGFSIAISGFTYFFQHPELPITTAVQLPISQTQNITLLAVPLFVFAGSLMNASGITDRLIELSMLLCGHMKGGMAQVSVVLSALMGGISGSSNADAAMESRILGPEMERQGYPKGYTGAVIGYTSLITCTIPPGVGMILYGTTGEVSIGRLFAAGMVAGLLMTVILMATVGVTSRLRGFKPARESKAGFHDIIHSLKDTIWALIFPILLLVGIRFGLFTPSEVGSFACVYALIVGFFIYKKLNFKRLIETLKEAVVDVGAIMFMISMSGIFGYGIPFDKVPQKMTAFITGITTQPLVVMAIIIIALLLFGMFMEGSVVILLLTPILLPMVKSFGFDPVFFGIIVSTVVTTGILTPPVGVAMYTVCSVLGCTMPEFLKESIPFLIAIIAEVVLLCLCPEIILWAPRLMYGG</sequence>
<keyword evidence="5 7" id="KW-1133">Transmembrane helix</keyword>
<organism evidence="9 11">
    <name type="scientific">Enterocloster clostridioformis</name>
    <dbReference type="NCBI Taxonomy" id="1531"/>
    <lineage>
        <taxon>Bacteria</taxon>
        <taxon>Bacillati</taxon>
        <taxon>Bacillota</taxon>
        <taxon>Clostridia</taxon>
        <taxon>Lachnospirales</taxon>
        <taxon>Lachnospiraceae</taxon>
        <taxon>Enterocloster</taxon>
    </lineage>
</organism>
<feature type="transmembrane region" description="Helical" evidence="7">
    <location>
        <begin position="132"/>
        <end position="157"/>
    </location>
</feature>
<feature type="transmembrane region" description="Helical" evidence="7">
    <location>
        <begin position="399"/>
        <end position="420"/>
    </location>
</feature>
<feature type="transmembrane region" description="Helical" evidence="7">
    <location>
        <begin position="240"/>
        <end position="259"/>
    </location>
</feature>
<reference evidence="10 12" key="2">
    <citation type="submission" date="2018-06" db="EMBL/GenBank/DDBJ databases">
        <authorList>
            <consortium name="Pathogen Informatics"/>
            <person name="Doyle S."/>
        </authorList>
    </citation>
    <scope>NUCLEOTIDE SEQUENCE [LARGE SCALE GENOMIC DNA]</scope>
    <source>
        <strain evidence="10 12">NCTC11224</strain>
    </source>
</reference>
<evidence type="ECO:0000256" key="4">
    <source>
        <dbReference type="ARBA" id="ARBA00022692"/>
    </source>
</evidence>
<evidence type="ECO:0000256" key="6">
    <source>
        <dbReference type="ARBA" id="ARBA00023136"/>
    </source>
</evidence>
<keyword evidence="4 7" id="KW-0812">Transmembrane</keyword>
<keyword evidence="6 7" id="KW-0472">Membrane</keyword>
<dbReference type="PIRSF" id="PIRSF006066">
    <property type="entry name" value="HI0050"/>
    <property type="match status" value="1"/>
</dbReference>
<evidence type="ECO:0000313" key="11">
    <source>
        <dbReference type="Proteomes" id="UP000095512"/>
    </source>
</evidence>
<dbReference type="Proteomes" id="UP000095512">
    <property type="component" value="Unassembled WGS sequence"/>
</dbReference>
<evidence type="ECO:0000256" key="3">
    <source>
        <dbReference type="ARBA" id="ARBA00022519"/>
    </source>
</evidence>
<dbReference type="GO" id="GO:0022857">
    <property type="term" value="F:transmembrane transporter activity"/>
    <property type="evidence" value="ECO:0007669"/>
    <property type="project" value="TreeGrafter"/>
</dbReference>
<evidence type="ECO:0000256" key="5">
    <source>
        <dbReference type="ARBA" id="ARBA00022989"/>
    </source>
</evidence>
<dbReference type="PANTHER" id="PTHR33362">
    <property type="entry name" value="SIALIC ACID TRAP TRANSPORTER PERMEASE PROTEIN SIAT-RELATED"/>
    <property type="match status" value="1"/>
</dbReference>
<gene>
    <name evidence="9" type="primary">siaT_19</name>
    <name evidence="10" type="synonym">siaT_27</name>
    <name evidence="9" type="ORF">ERS852480_02573</name>
    <name evidence="10" type="ORF">NCTC11224_04760</name>
</gene>